<sequence>MTTAFDRCSSKQPNRQLEQFWIDIIHNDPKPVEIHPSLTKKVKYGHLTNKADPSPNDDQQMVPTAVLQPPLFGRSFPRAYNYGTIGYMVAREMLHGFYNRGLNFDEEGNYVNWLSNETVTDLNTRTSCLAERLGRGGTGDWNRTLYEKVAASEGLRLALKVRV</sequence>
<organism evidence="3 4">
    <name type="scientific">Necator americanus</name>
    <name type="common">Human hookworm</name>
    <dbReference type="NCBI Taxonomy" id="51031"/>
    <lineage>
        <taxon>Eukaryota</taxon>
        <taxon>Metazoa</taxon>
        <taxon>Ecdysozoa</taxon>
        <taxon>Nematoda</taxon>
        <taxon>Chromadorea</taxon>
        <taxon>Rhabditida</taxon>
        <taxon>Rhabditina</taxon>
        <taxon>Rhabditomorpha</taxon>
        <taxon>Strongyloidea</taxon>
        <taxon>Ancylostomatidae</taxon>
        <taxon>Bunostominae</taxon>
        <taxon>Necator</taxon>
    </lineage>
</organism>
<dbReference type="GO" id="GO:0016485">
    <property type="term" value="P:protein processing"/>
    <property type="evidence" value="ECO:0007669"/>
    <property type="project" value="TreeGrafter"/>
</dbReference>
<proteinExistence type="inferred from homology"/>
<dbReference type="PROSITE" id="PS51885">
    <property type="entry name" value="NEPRILYSIN"/>
    <property type="match status" value="1"/>
</dbReference>
<dbReference type="GO" id="GO:0004222">
    <property type="term" value="F:metalloendopeptidase activity"/>
    <property type="evidence" value="ECO:0007669"/>
    <property type="project" value="InterPro"/>
</dbReference>
<evidence type="ECO:0000313" key="3">
    <source>
        <dbReference type="EMBL" id="ETN72973.1"/>
    </source>
</evidence>
<dbReference type="SUPFAM" id="SSF55486">
    <property type="entry name" value="Metalloproteases ('zincins'), catalytic domain"/>
    <property type="match status" value="1"/>
</dbReference>
<dbReference type="PANTHER" id="PTHR11733">
    <property type="entry name" value="ZINC METALLOPROTEASE FAMILY M13 NEPRILYSIN-RELATED"/>
    <property type="match status" value="1"/>
</dbReference>
<dbReference type="Proteomes" id="UP000053676">
    <property type="component" value="Unassembled WGS sequence"/>
</dbReference>
<dbReference type="EMBL" id="KI662280">
    <property type="protein sequence ID" value="ETN72973.1"/>
    <property type="molecule type" value="Genomic_DNA"/>
</dbReference>
<dbReference type="PANTHER" id="PTHR11733:SF167">
    <property type="entry name" value="FI17812P1-RELATED"/>
    <property type="match status" value="1"/>
</dbReference>
<comment type="similarity">
    <text evidence="1">Belongs to the peptidase M13 family.</text>
</comment>
<dbReference type="InterPro" id="IPR018497">
    <property type="entry name" value="Peptidase_M13_C"/>
</dbReference>
<dbReference type="GO" id="GO:0005886">
    <property type="term" value="C:plasma membrane"/>
    <property type="evidence" value="ECO:0007669"/>
    <property type="project" value="TreeGrafter"/>
</dbReference>
<gene>
    <name evidence="3" type="ORF">NECAME_13667</name>
</gene>
<keyword evidence="4" id="KW-1185">Reference proteome</keyword>
<dbReference type="AlphaFoldDB" id="W2STY5"/>
<dbReference type="Pfam" id="PF01431">
    <property type="entry name" value="Peptidase_M13"/>
    <property type="match status" value="1"/>
</dbReference>
<reference evidence="4" key="1">
    <citation type="journal article" date="2014" name="Nat. Genet.">
        <title>Genome of the human hookworm Necator americanus.</title>
        <authorList>
            <person name="Tang Y.T."/>
            <person name="Gao X."/>
            <person name="Rosa B.A."/>
            <person name="Abubucker S."/>
            <person name="Hallsworth-Pepin K."/>
            <person name="Martin J."/>
            <person name="Tyagi R."/>
            <person name="Heizer E."/>
            <person name="Zhang X."/>
            <person name="Bhonagiri-Palsikar V."/>
            <person name="Minx P."/>
            <person name="Warren W.C."/>
            <person name="Wang Q."/>
            <person name="Zhan B."/>
            <person name="Hotez P.J."/>
            <person name="Sternberg P.W."/>
            <person name="Dougall A."/>
            <person name="Gaze S.T."/>
            <person name="Mulvenna J."/>
            <person name="Sotillo J."/>
            <person name="Ranganathan S."/>
            <person name="Rabelo E.M."/>
            <person name="Wilson R.K."/>
            <person name="Felgner P.L."/>
            <person name="Bethony J."/>
            <person name="Hawdon J.M."/>
            <person name="Gasser R.B."/>
            <person name="Loukas A."/>
            <person name="Mitreva M."/>
        </authorList>
    </citation>
    <scope>NUCLEOTIDE SEQUENCE [LARGE SCALE GENOMIC DNA]</scope>
</reference>
<protein>
    <recommendedName>
        <fullName evidence="2">Peptidase M13 C-terminal domain-containing protein</fullName>
    </recommendedName>
</protein>
<accession>W2STY5</accession>
<dbReference type="OrthoDB" id="5828345at2759"/>
<dbReference type="Gene3D" id="3.40.390.10">
    <property type="entry name" value="Collagenase (Catalytic Domain)"/>
    <property type="match status" value="1"/>
</dbReference>
<evidence type="ECO:0000313" key="4">
    <source>
        <dbReference type="Proteomes" id="UP000053676"/>
    </source>
</evidence>
<dbReference type="InterPro" id="IPR024079">
    <property type="entry name" value="MetalloPept_cat_dom_sf"/>
</dbReference>
<dbReference type="InterPro" id="IPR000718">
    <property type="entry name" value="Peptidase_M13"/>
</dbReference>
<dbReference type="KEGG" id="nai:NECAME_13667"/>
<dbReference type="STRING" id="51031.W2STY5"/>
<evidence type="ECO:0000259" key="2">
    <source>
        <dbReference type="Pfam" id="PF01431"/>
    </source>
</evidence>
<evidence type="ECO:0000256" key="1">
    <source>
        <dbReference type="ARBA" id="ARBA00007357"/>
    </source>
</evidence>
<dbReference type="PRINTS" id="PR00786">
    <property type="entry name" value="NEPRILYSIN"/>
</dbReference>
<name>W2STY5_NECAM</name>
<feature type="domain" description="Peptidase M13 C-terminal" evidence="2">
    <location>
        <begin position="55"/>
        <end position="159"/>
    </location>
</feature>